<evidence type="ECO:0000256" key="4">
    <source>
        <dbReference type="RuleBase" id="RU003719"/>
    </source>
</evidence>
<dbReference type="InterPro" id="IPR036291">
    <property type="entry name" value="NAD(P)-bd_dom_sf"/>
</dbReference>
<organism evidence="7 8">
    <name type="scientific">Talaromyces stipitatus (strain ATCC 10500 / CBS 375.48 / QM 6759 / NRRL 1006)</name>
    <name type="common">Penicillium stipitatum</name>
    <dbReference type="NCBI Taxonomy" id="441959"/>
    <lineage>
        <taxon>Eukaryota</taxon>
        <taxon>Fungi</taxon>
        <taxon>Dikarya</taxon>
        <taxon>Ascomycota</taxon>
        <taxon>Pezizomycotina</taxon>
        <taxon>Eurotiomycetes</taxon>
        <taxon>Eurotiomycetidae</taxon>
        <taxon>Eurotiales</taxon>
        <taxon>Trichocomaceae</taxon>
        <taxon>Talaromyces</taxon>
        <taxon>Talaromyces sect. Talaromyces</taxon>
    </lineage>
</organism>
<dbReference type="HOGENOM" id="CLU_1175509_0_0_1"/>
<keyword evidence="8" id="KW-1185">Reference proteome</keyword>
<proteinExistence type="inferred from homology"/>
<dbReference type="SUPFAM" id="SSF51735">
    <property type="entry name" value="NAD(P)-binding Rossmann-fold domains"/>
    <property type="match status" value="1"/>
</dbReference>
<dbReference type="eggNOG" id="KOG0068">
    <property type="taxonomic scope" value="Eukaryota"/>
</dbReference>
<dbReference type="InterPro" id="IPR029753">
    <property type="entry name" value="D-isomer_DH_CS"/>
</dbReference>
<dbReference type="InterPro" id="IPR006139">
    <property type="entry name" value="D-isomer_2_OHA_DH_cat_dom"/>
</dbReference>
<dbReference type="InParanoid" id="B8MSR9"/>
<dbReference type="RefSeq" id="XP_002488255.1">
    <property type="nucleotide sequence ID" value="XM_002488210.1"/>
</dbReference>
<dbReference type="PhylomeDB" id="B8MSR9"/>
<dbReference type="AlphaFoldDB" id="B8MSR9"/>
<protein>
    <submittedName>
        <fullName evidence="7">D-3-phosphoglycerate dehydrogenase, putative</fullName>
    </submittedName>
</protein>
<gene>
    <name evidence="7" type="ORF">TSTA_006270</name>
</gene>
<accession>B8MSR9</accession>
<name>B8MSR9_TALSN</name>
<dbReference type="Gene3D" id="3.40.50.720">
    <property type="entry name" value="NAD(P)-binding Rossmann-like Domain"/>
    <property type="match status" value="3"/>
</dbReference>
<dbReference type="GO" id="GO:0016616">
    <property type="term" value="F:oxidoreductase activity, acting on the CH-OH group of donors, NAD or NADP as acceptor"/>
    <property type="evidence" value="ECO:0007669"/>
    <property type="project" value="InterPro"/>
</dbReference>
<dbReference type="InterPro" id="IPR050418">
    <property type="entry name" value="D-iso_2-hydroxyacid_DH_PdxB"/>
</dbReference>
<dbReference type="GeneID" id="8105312"/>
<dbReference type="InterPro" id="IPR006140">
    <property type="entry name" value="D-isomer_DH_NAD-bd"/>
</dbReference>
<evidence type="ECO:0000259" key="6">
    <source>
        <dbReference type="Pfam" id="PF02826"/>
    </source>
</evidence>
<evidence type="ECO:0000256" key="3">
    <source>
        <dbReference type="ARBA" id="ARBA00023027"/>
    </source>
</evidence>
<dbReference type="PROSITE" id="PS00671">
    <property type="entry name" value="D_2_HYDROXYACID_DH_3"/>
    <property type="match status" value="1"/>
</dbReference>
<dbReference type="Pfam" id="PF02826">
    <property type="entry name" value="2-Hacid_dh_C"/>
    <property type="match status" value="1"/>
</dbReference>
<comment type="similarity">
    <text evidence="1 4">Belongs to the D-isomer specific 2-hydroxyacid dehydrogenase family.</text>
</comment>
<dbReference type="GO" id="GO:0051287">
    <property type="term" value="F:NAD binding"/>
    <property type="evidence" value="ECO:0007669"/>
    <property type="project" value="InterPro"/>
</dbReference>
<dbReference type="SUPFAM" id="SSF52283">
    <property type="entry name" value="Formate/glycerate dehydrogenase catalytic domain-like"/>
    <property type="match status" value="1"/>
</dbReference>
<keyword evidence="2 4" id="KW-0560">Oxidoreductase</keyword>
<dbReference type="PANTHER" id="PTHR43761:SF1">
    <property type="entry name" value="D-ISOMER SPECIFIC 2-HYDROXYACID DEHYDROGENASE CATALYTIC DOMAIN-CONTAINING PROTEIN-RELATED"/>
    <property type="match status" value="1"/>
</dbReference>
<dbReference type="EMBL" id="EQ962660">
    <property type="protein sequence ID" value="EED12601.1"/>
    <property type="molecule type" value="Genomic_DNA"/>
</dbReference>
<dbReference type="STRING" id="441959.B8MSR9"/>
<sequence length="264" mass="29702">MTKPVVYVLDPYHEHAVVLLQLTKSVDVVLWNDDHKADWRQHAQEVLVRSETQLRVSDFAQAKQLRIVVKQGVGCDNIDLNAAKAGRGRGTQYSRLKQRICGRVHSRSSPLPERKDSTLDKLLRSSDVVLLHFPLLKNIRGLIKERELNMMKQTAILINAARGGIVVENALLQALKEKKIWGAALDAMEVKSPTLDAYRNFYGLNNVIITPHIGASTVENQINSGIAAARAVGCFRREEQCSWEVGMNIIYCEQVNTLETFCMK</sequence>
<evidence type="ECO:0000313" key="8">
    <source>
        <dbReference type="Proteomes" id="UP000001745"/>
    </source>
</evidence>
<reference evidence="8" key="1">
    <citation type="journal article" date="2015" name="Genome Announc.">
        <title>Genome sequence of the AIDS-associated pathogen Penicillium marneffei (ATCC18224) and its near taxonomic relative Talaromyces stipitatus (ATCC10500).</title>
        <authorList>
            <person name="Nierman W.C."/>
            <person name="Fedorova-Abrams N.D."/>
            <person name="Andrianopoulos A."/>
        </authorList>
    </citation>
    <scope>NUCLEOTIDE SEQUENCE [LARGE SCALE GENOMIC DNA]</scope>
    <source>
        <strain evidence="8">ATCC 10500 / CBS 375.48 / QM 6759 / NRRL 1006</strain>
    </source>
</reference>
<evidence type="ECO:0000256" key="2">
    <source>
        <dbReference type="ARBA" id="ARBA00023002"/>
    </source>
</evidence>
<feature type="domain" description="D-isomer specific 2-hydroxyacid dehydrogenase NAD-binding" evidence="6">
    <location>
        <begin position="116"/>
        <end position="214"/>
    </location>
</feature>
<dbReference type="VEuPathDB" id="FungiDB:TSTA_006270"/>
<dbReference type="PANTHER" id="PTHR43761">
    <property type="entry name" value="D-ISOMER SPECIFIC 2-HYDROXYACID DEHYDROGENASE FAMILY PROTEIN (AFU_ORTHOLOGUE AFUA_1G13630)"/>
    <property type="match status" value="1"/>
</dbReference>
<evidence type="ECO:0000259" key="5">
    <source>
        <dbReference type="Pfam" id="PF00389"/>
    </source>
</evidence>
<evidence type="ECO:0000256" key="1">
    <source>
        <dbReference type="ARBA" id="ARBA00005854"/>
    </source>
</evidence>
<dbReference type="Proteomes" id="UP000001745">
    <property type="component" value="Unassembled WGS sequence"/>
</dbReference>
<dbReference type="Pfam" id="PF00389">
    <property type="entry name" value="2-Hacid_dh"/>
    <property type="match status" value="1"/>
</dbReference>
<dbReference type="OMA" id="PNVIMAP"/>
<feature type="domain" description="D-isomer specific 2-hydroxyacid dehydrogenase catalytic" evidence="5">
    <location>
        <begin position="7"/>
        <end position="85"/>
    </location>
</feature>
<dbReference type="OrthoDB" id="298012at2759"/>
<evidence type="ECO:0000313" key="7">
    <source>
        <dbReference type="EMBL" id="EED12601.1"/>
    </source>
</evidence>
<keyword evidence="3" id="KW-0520">NAD</keyword>